<reference evidence="1 2" key="1">
    <citation type="submission" date="2019-03" db="EMBL/GenBank/DDBJ databases">
        <title>Genomic Encyclopedia of Archaeal and Bacterial Type Strains, Phase II (KMG-II): from individual species to whole genera.</title>
        <authorList>
            <person name="Goeker M."/>
        </authorList>
    </citation>
    <scope>NUCLEOTIDE SEQUENCE [LARGE SCALE GENOMIC DNA]</scope>
    <source>
        <strain evidence="1 2">DSM 26433</strain>
    </source>
</reference>
<evidence type="ECO:0000313" key="1">
    <source>
        <dbReference type="EMBL" id="TCL00503.1"/>
    </source>
</evidence>
<dbReference type="GO" id="GO:0016740">
    <property type="term" value="F:transferase activity"/>
    <property type="evidence" value="ECO:0007669"/>
    <property type="project" value="UniProtKB-KW"/>
</dbReference>
<gene>
    <name evidence="1" type="ORF">BXY66_3146</name>
</gene>
<dbReference type="OrthoDB" id="4964299at2"/>
<accession>A0A4R1N446</accession>
<dbReference type="SUPFAM" id="SSF53448">
    <property type="entry name" value="Nucleotide-diphospho-sugar transferases"/>
    <property type="match status" value="1"/>
</dbReference>
<dbReference type="Proteomes" id="UP000295673">
    <property type="component" value="Unassembled WGS sequence"/>
</dbReference>
<dbReference type="InterPro" id="IPR029044">
    <property type="entry name" value="Nucleotide-diphossugar_trans"/>
</dbReference>
<dbReference type="AlphaFoldDB" id="A0A4R1N446"/>
<dbReference type="EMBL" id="SMGR01000003">
    <property type="protein sequence ID" value="TCL00503.1"/>
    <property type="molecule type" value="Genomic_DNA"/>
</dbReference>
<evidence type="ECO:0000313" key="2">
    <source>
        <dbReference type="Proteomes" id="UP000295673"/>
    </source>
</evidence>
<protein>
    <submittedName>
        <fullName evidence="1">Glycosyl transferase family 2</fullName>
    </submittedName>
</protein>
<dbReference type="RefSeq" id="WP_132861277.1">
    <property type="nucleotide sequence ID" value="NZ_SMGR01000003.1"/>
</dbReference>
<comment type="caution">
    <text evidence="1">The sequence shown here is derived from an EMBL/GenBank/DDBJ whole genome shotgun (WGS) entry which is preliminary data.</text>
</comment>
<name>A0A4R1N446_9RHOB</name>
<proteinExistence type="predicted"/>
<keyword evidence="2" id="KW-1185">Reference proteome</keyword>
<dbReference type="Pfam" id="PF13704">
    <property type="entry name" value="Glyco_tranf_2_4"/>
    <property type="match status" value="1"/>
</dbReference>
<sequence length="342" mass="38628">MAFFGFGGDSAAPKVTVVTTMKDEGAYILDWVAHYKALGATDIVVFTNDCSDQTDLILRNLNRMGEIHHRFNRVMKRGPHKSALMWAQHEPVVQDADYILVVDVDEFLQIGVGDGTFKALIDTHPEADAISLVWRIFGNAGIEEISDTPVPQQFLQAEPEVPTADMLPHRFFKTLYRNNDKFNRMGVHRPFIEPDATDINWVTPDGTKLDDRQIKGALHIDKGFGYDVAQLNHYALRSLDGFLNKQRRGRANHVKGKLQLPYWDKFDKNHETDTRLAERFDAAIAIKTELLKDETLAKHHEAAIDWAQRMARKARRQPATKAFLAKLKARDQVSAANAANAA</sequence>
<keyword evidence="1" id="KW-0808">Transferase</keyword>
<organism evidence="1 2">
    <name type="scientific">Shimia isoporae</name>
    <dbReference type="NCBI Taxonomy" id="647720"/>
    <lineage>
        <taxon>Bacteria</taxon>
        <taxon>Pseudomonadati</taxon>
        <taxon>Pseudomonadota</taxon>
        <taxon>Alphaproteobacteria</taxon>
        <taxon>Rhodobacterales</taxon>
        <taxon>Roseobacteraceae</taxon>
    </lineage>
</organism>